<evidence type="ECO:0008006" key="3">
    <source>
        <dbReference type="Google" id="ProtNLM"/>
    </source>
</evidence>
<dbReference type="EMBL" id="CP013909">
    <property type="protein sequence ID" value="ALW84611.1"/>
    <property type="molecule type" value="Genomic_DNA"/>
</dbReference>
<dbReference type="Proteomes" id="UP000059542">
    <property type="component" value="Chromosome"/>
</dbReference>
<dbReference type="InterPro" id="IPR025737">
    <property type="entry name" value="FApF"/>
</dbReference>
<dbReference type="AlphaFoldDB" id="A0A0U3SVT7"/>
<dbReference type="Pfam" id="PF13557">
    <property type="entry name" value="Phenol_MetA_deg"/>
    <property type="match status" value="1"/>
</dbReference>
<accession>A0A0U3SVT7</accession>
<organism evidence="1 2">
    <name type="scientific">Hymenobacter sedentarius</name>
    <dbReference type="NCBI Taxonomy" id="1411621"/>
    <lineage>
        <taxon>Bacteria</taxon>
        <taxon>Pseudomonadati</taxon>
        <taxon>Bacteroidota</taxon>
        <taxon>Cytophagia</taxon>
        <taxon>Cytophagales</taxon>
        <taxon>Hymenobacteraceae</taxon>
        <taxon>Hymenobacter</taxon>
    </lineage>
</organism>
<evidence type="ECO:0000313" key="1">
    <source>
        <dbReference type="EMBL" id="ALW84611.1"/>
    </source>
</evidence>
<name>A0A0U3SVT7_9BACT</name>
<reference evidence="1 2" key="1">
    <citation type="submission" date="2015-12" db="EMBL/GenBank/DDBJ databases">
        <authorList>
            <person name="Shamseldin A."/>
            <person name="Moawad H."/>
            <person name="Abd El-Rahim W.M."/>
            <person name="Sadowsky M.J."/>
        </authorList>
    </citation>
    <scope>NUCLEOTIDE SEQUENCE [LARGE SCALE GENOMIC DNA]</scope>
    <source>
        <strain evidence="1 2">DG5B</strain>
    </source>
</reference>
<dbReference type="KEGG" id="hyg:AUC43_05635"/>
<protein>
    <recommendedName>
        <fullName evidence="3">Transporter</fullName>
    </recommendedName>
</protein>
<dbReference type="STRING" id="1411621.AUC43_05635"/>
<proteinExistence type="predicted"/>
<gene>
    <name evidence="1" type="ORF">AUC43_05635</name>
</gene>
<keyword evidence="2" id="KW-1185">Reference proteome</keyword>
<evidence type="ECO:0000313" key="2">
    <source>
        <dbReference type="Proteomes" id="UP000059542"/>
    </source>
</evidence>
<sequence length="277" mass="30928">MCALPALSWAQETPKPSPYDSAHFSWRQPVPRTRLRELQPDRPGVTESPFTVDAGHAQVEVDGLRLINSGSGQDTRTRDLHVAYSNVKFGLSRRTDIQAEVPLYAIAKQQAASADAWQDRNSGFGDMAIRLKHNWLGNDQKVPVALATVAFVRLPTGGAVGNGAAEYGLIVPMNVGLSKKWTLEAQIESDLNYDREEAQHFLRLAPSLAFDYEFTKKLSLLAEGVTQWNSLQHQWQSSVNLAPIFNITENFQVDAGTHLALDRQIDHEYFVGFTLRR</sequence>